<protein>
    <submittedName>
        <fullName evidence="1">Uncharacterized protein</fullName>
    </submittedName>
</protein>
<gene>
    <name evidence="1" type="ordered locus">SVI_3157</name>
</gene>
<accession>D4ZAT3</accession>
<name>D4ZAT3_SHEVD</name>
<evidence type="ECO:0000313" key="2">
    <source>
        <dbReference type="Proteomes" id="UP000002350"/>
    </source>
</evidence>
<proteinExistence type="predicted"/>
<dbReference type="Proteomes" id="UP000002350">
    <property type="component" value="Chromosome"/>
</dbReference>
<organism evidence="1 2">
    <name type="scientific">Shewanella violacea (strain JCM 10179 / CIP 106290 / LMG 19151 / DSS12)</name>
    <dbReference type="NCBI Taxonomy" id="637905"/>
    <lineage>
        <taxon>Bacteria</taxon>
        <taxon>Pseudomonadati</taxon>
        <taxon>Pseudomonadota</taxon>
        <taxon>Gammaproteobacteria</taxon>
        <taxon>Alteromonadales</taxon>
        <taxon>Shewanellaceae</taxon>
        <taxon>Shewanella</taxon>
    </lineage>
</organism>
<dbReference type="HOGENOM" id="CLU_3122615_0_0_6"/>
<dbReference type="AlphaFoldDB" id="D4ZAT3"/>
<reference evidence="2" key="1">
    <citation type="journal article" date="2010" name="Mol. Biosyst.">
        <title>Complete genome sequence and comparative analysis of Shewanella violacea, a psychrophilic and piezophilic bacterium from deep sea floor sediments.</title>
        <authorList>
            <person name="Aono E."/>
            <person name="Baba T."/>
            <person name="Ara T."/>
            <person name="Nishi T."/>
            <person name="Nakamichi T."/>
            <person name="Inamoto E."/>
            <person name="Toyonaga H."/>
            <person name="Hasegawa M."/>
            <person name="Takai Y."/>
            <person name="Okumura Y."/>
            <person name="Baba M."/>
            <person name="Tomita M."/>
            <person name="Kato C."/>
            <person name="Oshima T."/>
            <person name="Nakasone K."/>
            <person name="Mori H."/>
        </authorList>
    </citation>
    <scope>NUCLEOTIDE SEQUENCE [LARGE SCALE GENOMIC DNA]</scope>
    <source>
        <strain evidence="2">JCM 10179 / CIP 106290 / LMG 19151 / DSS12</strain>
    </source>
</reference>
<keyword evidence="2" id="KW-1185">Reference proteome</keyword>
<dbReference type="EMBL" id="AP011177">
    <property type="protein sequence ID" value="BAJ03128.1"/>
    <property type="molecule type" value="Genomic_DNA"/>
</dbReference>
<evidence type="ECO:0000313" key="1">
    <source>
        <dbReference type="EMBL" id="BAJ03128.1"/>
    </source>
</evidence>
<sequence>MHTQATELSETVALFLAVKFYQSKPLYSILLAIEPDFLSLRARLIRINTD</sequence>
<dbReference type="KEGG" id="svo:SVI_3157"/>